<feature type="non-terminal residue" evidence="1">
    <location>
        <position position="1"/>
    </location>
</feature>
<dbReference type="AlphaFoldDB" id="X1AER3"/>
<proteinExistence type="predicted"/>
<sequence>ACMEICPTSARIYGDLNDKDSEIVRFMKENNTHVLKPHMNTGSKLFYNALRSEVI</sequence>
<reference evidence="1" key="1">
    <citation type="journal article" date="2014" name="Front. Microbiol.">
        <title>High frequency of phylogenetically diverse reductive dehalogenase-homologous genes in deep subseafloor sedimentary metagenomes.</title>
        <authorList>
            <person name="Kawai M."/>
            <person name="Futagami T."/>
            <person name="Toyoda A."/>
            <person name="Takaki Y."/>
            <person name="Nishi S."/>
            <person name="Hori S."/>
            <person name="Arai W."/>
            <person name="Tsubouchi T."/>
            <person name="Morono Y."/>
            <person name="Uchiyama I."/>
            <person name="Ito T."/>
            <person name="Fujiyama A."/>
            <person name="Inagaki F."/>
            <person name="Takami H."/>
        </authorList>
    </citation>
    <scope>NUCLEOTIDE SEQUENCE</scope>
    <source>
        <strain evidence="1">Expedition CK06-06</strain>
    </source>
</reference>
<dbReference type="EMBL" id="BART01004467">
    <property type="protein sequence ID" value="GAG71203.1"/>
    <property type="molecule type" value="Genomic_DNA"/>
</dbReference>
<gene>
    <name evidence="1" type="ORF">S01H4_11187</name>
</gene>
<dbReference type="Gene3D" id="3.30.70.20">
    <property type="match status" value="1"/>
</dbReference>
<name>X1AER3_9ZZZZ</name>
<organism evidence="1">
    <name type="scientific">marine sediment metagenome</name>
    <dbReference type="NCBI Taxonomy" id="412755"/>
    <lineage>
        <taxon>unclassified sequences</taxon>
        <taxon>metagenomes</taxon>
        <taxon>ecological metagenomes</taxon>
    </lineage>
</organism>
<dbReference type="SUPFAM" id="SSF54862">
    <property type="entry name" value="4Fe-4S ferredoxins"/>
    <property type="match status" value="1"/>
</dbReference>
<evidence type="ECO:0000313" key="1">
    <source>
        <dbReference type="EMBL" id="GAG71203.1"/>
    </source>
</evidence>
<evidence type="ECO:0008006" key="2">
    <source>
        <dbReference type="Google" id="ProtNLM"/>
    </source>
</evidence>
<comment type="caution">
    <text evidence="1">The sequence shown here is derived from an EMBL/GenBank/DDBJ whole genome shotgun (WGS) entry which is preliminary data.</text>
</comment>
<protein>
    <recommendedName>
        <fullName evidence="2">4Fe-4S ferredoxin-type domain-containing protein</fullName>
    </recommendedName>
</protein>
<accession>X1AER3</accession>